<keyword evidence="3" id="KW-1185">Reference proteome</keyword>
<reference evidence="2" key="2">
    <citation type="submission" date="2020-09" db="EMBL/GenBank/DDBJ databases">
        <authorList>
            <person name="Sun Q."/>
            <person name="Zhou Y."/>
        </authorList>
    </citation>
    <scope>NUCLEOTIDE SEQUENCE</scope>
    <source>
        <strain evidence="2">CGMCC 1.12506</strain>
    </source>
</reference>
<reference evidence="2" key="1">
    <citation type="journal article" date="2014" name="Int. J. Syst. Evol. Microbiol.">
        <title>Complete genome sequence of Corynebacterium casei LMG S-19264T (=DSM 44701T), isolated from a smear-ripened cheese.</title>
        <authorList>
            <consortium name="US DOE Joint Genome Institute (JGI-PGF)"/>
            <person name="Walter F."/>
            <person name="Albersmeier A."/>
            <person name="Kalinowski J."/>
            <person name="Ruckert C."/>
        </authorList>
    </citation>
    <scope>NUCLEOTIDE SEQUENCE</scope>
    <source>
        <strain evidence="2">CGMCC 1.12506</strain>
    </source>
</reference>
<keyword evidence="1" id="KW-0472">Membrane</keyword>
<sequence>MYNHKNSIDKILENGYELDFGKLIEKAFENYKKIAVTGGFLFIIITVIAAIAALSTMSMFVEFDDLENMTIESNPIYESTISILIYIFGISLISGLASPITAGLFKIIHLAEKNKPFSIGNAFDYYKTNHFLQLFAAAFILSFIGIGVTTLLEYNGVKIYGTIFSLLLSLFTFLTIPLIVFSNLSGTDAIHYSIQLVIKQPLIILGLLIVSIIFSMVGLIAICIGIFFTLPFYYSMIYMIYDAILPDSTEEEDPINQIQSY</sequence>
<name>A0A916XW68_9FLAO</name>
<accession>A0A916XW68</accession>
<evidence type="ECO:0008006" key="4">
    <source>
        <dbReference type="Google" id="ProtNLM"/>
    </source>
</evidence>
<organism evidence="2 3">
    <name type="scientific">Flavobacterium orientale</name>
    <dbReference type="NCBI Taxonomy" id="1756020"/>
    <lineage>
        <taxon>Bacteria</taxon>
        <taxon>Pseudomonadati</taxon>
        <taxon>Bacteroidota</taxon>
        <taxon>Flavobacteriia</taxon>
        <taxon>Flavobacteriales</taxon>
        <taxon>Flavobacteriaceae</taxon>
        <taxon>Flavobacterium</taxon>
    </lineage>
</organism>
<feature type="transmembrane region" description="Helical" evidence="1">
    <location>
        <begin position="34"/>
        <end position="61"/>
    </location>
</feature>
<evidence type="ECO:0000313" key="2">
    <source>
        <dbReference type="EMBL" id="GGD16481.1"/>
    </source>
</evidence>
<dbReference type="EMBL" id="BMFG01000001">
    <property type="protein sequence ID" value="GGD16481.1"/>
    <property type="molecule type" value="Genomic_DNA"/>
</dbReference>
<evidence type="ECO:0000256" key="1">
    <source>
        <dbReference type="SAM" id="Phobius"/>
    </source>
</evidence>
<comment type="caution">
    <text evidence="2">The sequence shown here is derived from an EMBL/GenBank/DDBJ whole genome shotgun (WGS) entry which is preliminary data.</text>
</comment>
<keyword evidence="1" id="KW-0812">Transmembrane</keyword>
<feature type="transmembrane region" description="Helical" evidence="1">
    <location>
        <begin position="158"/>
        <end position="181"/>
    </location>
</feature>
<feature type="transmembrane region" description="Helical" evidence="1">
    <location>
        <begin position="202"/>
        <end position="228"/>
    </location>
</feature>
<dbReference type="Proteomes" id="UP000625735">
    <property type="component" value="Unassembled WGS sequence"/>
</dbReference>
<keyword evidence="1" id="KW-1133">Transmembrane helix</keyword>
<proteinExistence type="predicted"/>
<gene>
    <name evidence="2" type="ORF">GCM10011343_04210</name>
</gene>
<dbReference type="AlphaFoldDB" id="A0A916XW68"/>
<protein>
    <recommendedName>
        <fullName evidence="4">Beta-carotene 15,15'-monooxygenase</fullName>
    </recommendedName>
</protein>
<feature type="transmembrane region" description="Helical" evidence="1">
    <location>
        <begin position="131"/>
        <end position="152"/>
    </location>
</feature>
<feature type="transmembrane region" description="Helical" evidence="1">
    <location>
        <begin position="81"/>
        <end position="105"/>
    </location>
</feature>
<evidence type="ECO:0000313" key="3">
    <source>
        <dbReference type="Proteomes" id="UP000625735"/>
    </source>
</evidence>
<dbReference type="RefSeq" id="WP_188360850.1">
    <property type="nucleotide sequence ID" value="NZ_BMFG01000001.1"/>
</dbReference>